<dbReference type="CDD" id="cd00616">
    <property type="entry name" value="AHBA_syn"/>
    <property type="match status" value="1"/>
</dbReference>
<dbReference type="PANTHER" id="PTHR30244">
    <property type="entry name" value="TRANSAMINASE"/>
    <property type="match status" value="1"/>
</dbReference>
<comment type="similarity">
    <text evidence="2 3">Belongs to the DegT/DnrJ/EryC1 family.</text>
</comment>
<dbReference type="EMBL" id="CP101118">
    <property type="protein sequence ID" value="WZF89707.1"/>
    <property type="molecule type" value="Genomic_DNA"/>
</dbReference>
<dbReference type="RefSeq" id="WP_341582258.1">
    <property type="nucleotide sequence ID" value="NZ_CP101118.1"/>
</dbReference>
<accession>A0ABZ2W559</accession>
<dbReference type="Gene3D" id="3.40.640.10">
    <property type="entry name" value="Type I PLP-dependent aspartate aminotransferase-like (Major domain)"/>
    <property type="match status" value="1"/>
</dbReference>
<keyword evidence="5" id="KW-1185">Reference proteome</keyword>
<dbReference type="EC" id="2.6.1.92" evidence="4"/>
<keyword evidence="1 3" id="KW-0663">Pyridoxal phosphate</keyword>
<dbReference type="Proteomes" id="UP001475781">
    <property type="component" value="Chromosome"/>
</dbReference>
<evidence type="ECO:0000256" key="2">
    <source>
        <dbReference type="ARBA" id="ARBA00037999"/>
    </source>
</evidence>
<proteinExistence type="inferred from homology"/>
<keyword evidence="4" id="KW-0808">Transferase</keyword>
<evidence type="ECO:0000313" key="5">
    <source>
        <dbReference type="Proteomes" id="UP001475781"/>
    </source>
</evidence>
<dbReference type="SUPFAM" id="SSF53383">
    <property type="entry name" value="PLP-dependent transferases"/>
    <property type="match status" value="1"/>
</dbReference>
<dbReference type="InterPro" id="IPR015422">
    <property type="entry name" value="PyrdxlP-dep_Trfase_small"/>
</dbReference>
<dbReference type="InterPro" id="IPR015424">
    <property type="entry name" value="PyrdxlP-dep_Trfase"/>
</dbReference>
<protein>
    <submittedName>
        <fullName evidence="4">UDP-4-amino-4, 6-dideoxy-N-acetyl-beta-L-altrosamine transaminase</fullName>
        <ecNumber evidence="4">2.6.1.92</ecNumber>
    </submittedName>
</protein>
<dbReference type="GO" id="GO:0008483">
    <property type="term" value="F:transaminase activity"/>
    <property type="evidence" value="ECO:0007669"/>
    <property type="project" value="UniProtKB-KW"/>
</dbReference>
<dbReference type="PANTHER" id="PTHR30244:SF34">
    <property type="entry name" value="DTDP-4-AMINO-4,6-DIDEOXYGALACTOSE TRANSAMINASE"/>
    <property type="match status" value="1"/>
</dbReference>
<organism evidence="4 5">
    <name type="scientific">Marinobacter metalliresistant</name>
    <dbReference type="NCBI Taxonomy" id="2961995"/>
    <lineage>
        <taxon>Bacteria</taxon>
        <taxon>Pseudomonadati</taxon>
        <taxon>Pseudomonadota</taxon>
        <taxon>Gammaproteobacteria</taxon>
        <taxon>Pseudomonadales</taxon>
        <taxon>Marinobacteraceae</taxon>
        <taxon>Marinobacter</taxon>
    </lineage>
</organism>
<reference evidence="4 5" key="1">
    <citation type="submission" date="2022-07" db="EMBL/GenBank/DDBJ databases">
        <title>A copper resistant bacterium isolated from sediment samples of deep sea hydrothermal areas.</title>
        <authorList>
            <person name="Zeng X."/>
        </authorList>
    </citation>
    <scope>NUCLEOTIDE SEQUENCE [LARGE SCALE GENOMIC DNA]</scope>
    <source>
        <strain evidence="5">CuT 6</strain>
    </source>
</reference>
<dbReference type="NCBIfam" id="TIGR03588">
    <property type="entry name" value="PseC"/>
    <property type="match status" value="1"/>
</dbReference>
<evidence type="ECO:0000313" key="4">
    <source>
        <dbReference type="EMBL" id="WZF89707.1"/>
    </source>
</evidence>
<sequence>MIPYSRQELNRDDIDAVLAVLESDFLTQGSVVPAFEAGLADYVGASHGVAVNSATSALHLACLVLGVGAGDRVWTSPVSFVASANCAFYCDATVDFVDIDPATGNMDPGALASKLREADGQGLLPKVIIPVHYAGQPCDMSAIAALAKEYGVRLIEDASHALGASCQGELVGGGCYSDITVFSFHPVKMITTGEGGALVTNDQTLADRARLLRSHGITRDPAFVEHLDQEPWRYAQLELGFNYRMTDVEAALGISQLRRLDQFLSSRRRHANAYLEAFSDGPVTTLQQRPDIESSWHLMSVQVQPDIRGELFRRLRADGIGVNVHYMPIYWQPYYRRLGFSTGYCPGAEQFYHRGISLPLYTQLTEDERQRVVSLVIHHAESLMGHNARSGD</sequence>
<evidence type="ECO:0000256" key="1">
    <source>
        <dbReference type="ARBA" id="ARBA00022898"/>
    </source>
</evidence>
<keyword evidence="4" id="KW-0032">Aminotransferase</keyword>
<dbReference type="Gene3D" id="3.90.1150.10">
    <property type="entry name" value="Aspartate Aminotransferase, domain 1"/>
    <property type="match status" value="1"/>
</dbReference>
<dbReference type="InterPro" id="IPR020026">
    <property type="entry name" value="PseC"/>
</dbReference>
<name>A0ABZ2W559_9GAMM</name>
<evidence type="ECO:0000256" key="3">
    <source>
        <dbReference type="RuleBase" id="RU004508"/>
    </source>
</evidence>
<dbReference type="InterPro" id="IPR000653">
    <property type="entry name" value="DegT/StrS_aminotransferase"/>
</dbReference>
<dbReference type="PIRSF" id="PIRSF000390">
    <property type="entry name" value="PLP_StrS"/>
    <property type="match status" value="1"/>
</dbReference>
<gene>
    <name evidence="4" type="primary">pseC</name>
    <name evidence="4" type="ORF">NLK58_05785</name>
</gene>
<dbReference type="Pfam" id="PF01041">
    <property type="entry name" value="DegT_DnrJ_EryC1"/>
    <property type="match status" value="1"/>
</dbReference>
<dbReference type="InterPro" id="IPR015421">
    <property type="entry name" value="PyrdxlP-dep_Trfase_major"/>
</dbReference>